<dbReference type="CDD" id="cd09203">
    <property type="entry name" value="PLDc_N_DEXD_b1"/>
    <property type="match status" value="1"/>
</dbReference>
<dbReference type="SMART" id="SM00487">
    <property type="entry name" value="DEXDc"/>
    <property type="match status" value="1"/>
</dbReference>
<dbReference type="InterPro" id="IPR001736">
    <property type="entry name" value="PLipase_D/transphosphatidylase"/>
</dbReference>
<dbReference type="SUPFAM" id="SSF56024">
    <property type="entry name" value="Phospholipase D/nuclease"/>
    <property type="match status" value="1"/>
</dbReference>
<organism evidence="3 4">
    <name type="scientific">Ferroplasma acidiphilum</name>
    <dbReference type="NCBI Taxonomy" id="74969"/>
    <lineage>
        <taxon>Archaea</taxon>
        <taxon>Methanobacteriati</taxon>
        <taxon>Thermoplasmatota</taxon>
        <taxon>Thermoplasmata</taxon>
        <taxon>Thermoplasmatales</taxon>
        <taxon>Ferroplasmaceae</taxon>
        <taxon>Ferroplasma</taxon>
    </lineage>
</organism>
<dbReference type="EMBL" id="CP015363">
    <property type="protein sequence ID" value="ARD84745.1"/>
    <property type="molecule type" value="Genomic_DNA"/>
</dbReference>
<dbReference type="InterPro" id="IPR052511">
    <property type="entry name" value="ATP-dep_Helicase"/>
</dbReference>
<dbReference type="GO" id="GO:0140097">
    <property type="term" value="F:catalytic activity, acting on DNA"/>
    <property type="evidence" value="ECO:0007669"/>
    <property type="project" value="UniProtKB-ARBA"/>
</dbReference>
<dbReference type="Gene3D" id="3.30.870.10">
    <property type="entry name" value="Endonuclease Chain A"/>
    <property type="match status" value="1"/>
</dbReference>
<accession>A0A1V0N3S8</accession>
<evidence type="ECO:0000313" key="3">
    <source>
        <dbReference type="EMBL" id="ARD84745.1"/>
    </source>
</evidence>
<dbReference type="GO" id="GO:0120545">
    <property type="term" value="F:nucleic acid conformation isomerase activity"/>
    <property type="evidence" value="ECO:0007669"/>
    <property type="project" value="UniProtKB-ARBA"/>
</dbReference>
<evidence type="ECO:0000259" key="1">
    <source>
        <dbReference type="PROSITE" id="PS50035"/>
    </source>
</evidence>
<dbReference type="GO" id="GO:0003677">
    <property type="term" value="F:DNA binding"/>
    <property type="evidence" value="ECO:0007669"/>
    <property type="project" value="InterPro"/>
</dbReference>
<evidence type="ECO:0000313" key="4">
    <source>
        <dbReference type="Proteomes" id="UP000192050"/>
    </source>
</evidence>
<dbReference type="InterPro" id="IPR027417">
    <property type="entry name" value="P-loop_NTPase"/>
</dbReference>
<reference evidence="3 4" key="1">
    <citation type="submission" date="2011-10" db="EMBL/GenBank/DDBJ databases">
        <title>Metabolic and evolutionary patterns in the extreme acidophile Ferroplasma acidiphilum.</title>
        <authorList>
            <person name="Golyshina O.V."/>
            <person name="Kozyavkin S.A."/>
            <person name="Tatusov R.L."/>
            <person name="Slesarev A.I."/>
            <person name="Golyshin P.N."/>
        </authorList>
    </citation>
    <scope>NUCLEOTIDE SEQUENCE [LARGE SCALE GENOMIC DNA]</scope>
    <source>
        <strain evidence="4">Y</strain>
    </source>
</reference>
<dbReference type="Gene3D" id="3.40.50.300">
    <property type="entry name" value="P-loop containing nucleotide triphosphate hydrolases"/>
    <property type="match status" value="2"/>
</dbReference>
<dbReference type="Pfam" id="PF13091">
    <property type="entry name" value="PLDc_2"/>
    <property type="match status" value="1"/>
</dbReference>
<name>A0A1V0N3S8_9ARCH</name>
<dbReference type="SUPFAM" id="SSF52540">
    <property type="entry name" value="P-loop containing nucleoside triphosphate hydrolases"/>
    <property type="match status" value="2"/>
</dbReference>
<dbReference type="AlphaFoldDB" id="A0A1V0N3S8"/>
<dbReference type="Pfam" id="PF04851">
    <property type="entry name" value="ResIII"/>
    <property type="match status" value="1"/>
</dbReference>
<dbReference type="PANTHER" id="PTHR47962:SF7">
    <property type="entry name" value="MITOCHONDRIAL ATP-DEPENDENT HELICASE IRC3-RELATED"/>
    <property type="match status" value="1"/>
</dbReference>
<evidence type="ECO:0000259" key="2">
    <source>
        <dbReference type="PROSITE" id="PS51192"/>
    </source>
</evidence>
<sequence length="649" mass="74270">MLEKGLYEKLINFCLRNELNNNTEIESLEKALVNDQLSRILAAYVGERTKHRLDIMEDKRLPVSDRLDFVNNLLDKINSDGRESTSKEKIHINNPLDKISSKTEQNCDNIESPPKILLSAYPKNNENKKIDLTIRPDTSVAYSSLFTGSSNEPQFYYELQKEIQTSDQVDMLVSFIKWTGLRLIIKKLKEFTDNGGKLRVITTTYMGVTDIKAIEELAKLTNTEIKISYDTKNTRMHAKTYIFLRNTGYSTAYVGSSNLSGAAISSGLEWNLKITKIDMQDVFDKIDATFDSYWSSEAFESFSPDQLARLNKALKNESSINNSGNEYSFDFHPYPYQSKILEELRADRQLRGNYHNLVVSATGTGKTIISAFDYKQFVREHPDSSNRLLFIAHREEILKQSIACFRNVLKDPEFGNLYVGNYKPLSDEHLFMSIQTFESIRPDLQLDKHYYDFIIIDEFHHAAAKSYANLLNHFNPEIMLGLTATPERMDGRDILKYFNNHITSEIRLPEAIDQHLLCPFQYFGITDSVDLENIAWKKGSYDVSELENLYVKNSGARERAKLIIDAVREYSTDIDSMKALGFCVTKAHAKFMAHYFQESGIQSIALTSDSTHQERNDARKKLVFGQLPTAKAVSLQLGCHNGQKNHPLQ</sequence>
<proteinExistence type="predicted"/>
<dbReference type="GO" id="GO:0005524">
    <property type="term" value="F:ATP binding"/>
    <property type="evidence" value="ECO:0007669"/>
    <property type="project" value="InterPro"/>
</dbReference>
<dbReference type="Proteomes" id="UP000192050">
    <property type="component" value="Chromosome"/>
</dbReference>
<keyword evidence="4" id="KW-1185">Reference proteome</keyword>
<feature type="domain" description="PLD phosphodiesterase" evidence="1">
    <location>
        <begin position="232"/>
        <end position="263"/>
    </location>
</feature>
<dbReference type="InterPro" id="IPR025202">
    <property type="entry name" value="PLD-like_dom"/>
</dbReference>
<dbReference type="GeneID" id="31676346"/>
<gene>
    <name evidence="3" type="ORF">FAD_0846</name>
</gene>
<feature type="domain" description="Helicase ATP-binding" evidence="2">
    <location>
        <begin position="347"/>
        <end position="504"/>
    </location>
</feature>
<dbReference type="KEGG" id="fai:FAD_0846"/>
<dbReference type="RefSeq" id="WP_081142058.1">
    <property type="nucleotide sequence ID" value="NZ_CP015363.1"/>
</dbReference>
<dbReference type="PROSITE" id="PS50035">
    <property type="entry name" value="PLD"/>
    <property type="match status" value="1"/>
</dbReference>
<dbReference type="GO" id="GO:0016887">
    <property type="term" value="F:ATP hydrolysis activity"/>
    <property type="evidence" value="ECO:0007669"/>
    <property type="project" value="TreeGrafter"/>
</dbReference>
<dbReference type="OrthoDB" id="56011at2157"/>
<dbReference type="InterPro" id="IPR014001">
    <property type="entry name" value="Helicase_ATP-bd"/>
</dbReference>
<dbReference type="PANTHER" id="PTHR47962">
    <property type="entry name" value="ATP-DEPENDENT HELICASE LHR-RELATED-RELATED"/>
    <property type="match status" value="1"/>
</dbReference>
<protein>
    <submittedName>
        <fullName evidence="3">Type III restriction protein res subunit</fullName>
    </submittedName>
</protein>
<dbReference type="PROSITE" id="PS51192">
    <property type="entry name" value="HELICASE_ATP_BIND_1"/>
    <property type="match status" value="1"/>
</dbReference>
<dbReference type="CDD" id="cd18032">
    <property type="entry name" value="DEXHc_RE_I_III_res"/>
    <property type="match status" value="1"/>
</dbReference>
<dbReference type="InterPro" id="IPR006935">
    <property type="entry name" value="Helicase/UvrB_N"/>
</dbReference>
<dbReference type="STRING" id="74969.FAD_0846"/>